<dbReference type="OrthoDB" id="8881899at2"/>
<dbReference type="Gene3D" id="3.40.190.10">
    <property type="entry name" value="Periplasmic binding protein-like II"/>
    <property type="match status" value="1"/>
</dbReference>
<evidence type="ECO:0000313" key="2">
    <source>
        <dbReference type="EMBL" id="TCL36977.1"/>
    </source>
</evidence>
<comment type="caution">
    <text evidence="2">The sequence shown here is derived from an EMBL/GenBank/DDBJ whole genome shotgun (WGS) entry which is preliminary data.</text>
</comment>
<dbReference type="SUPFAM" id="SSF53850">
    <property type="entry name" value="Periplasmic binding protein-like II"/>
    <property type="match status" value="1"/>
</dbReference>
<proteinExistence type="inferred from homology"/>
<dbReference type="Gene3D" id="3.40.190.150">
    <property type="entry name" value="Bordetella uptake gene, domain 1"/>
    <property type="match status" value="1"/>
</dbReference>
<dbReference type="InterPro" id="IPR042100">
    <property type="entry name" value="Bug_dom1"/>
</dbReference>
<dbReference type="PANTHER" id="PTHR42928">
    <property type="entry name" value="TRICARBOXYLATE-BINDING PROTEIN"/>
    <property type="match status" value="1"/>
</dbReference>
<name>A0A4R1PWY3_9FIRM</name>
<dbReference type="Proteomes" id="UP000295063">
    <property type="component" value="Unassembled WGS sequence"/>
</dbReference>
<comment type="similarity">
    <text evidence="1">Belongs to the UPF0065 (bug) family.</text>
</comment>
<dbReference type="AlphaFoldDB" id="A0A4R1PWY3"/>
<keyword evidence="2" id="KW-0675">Receptor</keyword>
<organism evidence="2 3">
    <name type="scientific">Anaerospora hongkongensis</name>
    <dbReference type="NCBI Taxonomy" id="244830"/>
    <lineage>
        <taxon>Bacteria</taxon>
        <taxon>Bacillati</taxon>
        <taxon>Bacillota</taxon>
        <taxon>Negativicutes</taxon>
        <taxon>Selenomonadales</taxon>
        <taxon>Sporomusaceae</taxon>
        <taxon>Anaerospora</taxon>
    </lineage>
</organism>
<sequence length="327" mass="35888">MWTRKKTGYLLIAIFLVAALISGCAKKETAAVSKYPDKPVDMIIAFTAGGSSDVQARIVEKYWKQEFGNTLVFQYKVGAGGQVGFTELAKARADGYTVGGVNYPHIVLQALSPQATFSKDDFVAIAQVVNDPQIIAVRKESSIKNLNELLAAAKANEGKLTLGIVGTYSGHHVAALKFMDLTGTKYSLVTFQGAADQNIALLGGHIDVMVGNLNDVMRDIDKFTILGIAADKRHPYIKDVPTFKEQNVNFVADIRRGFSVPKNTDPLVVKRLRDGFAKIAVNKEYLADMEKIGQPSEYLSGEEFQKYIDSYHNDAKAILEKYGLLKK</sequence>
<dbReference type="RefSeq" id="WP_132080749.1">
    <property type="nucleotide sequence ID" value="NZ_SLUI01000007.1"/>
</dbReference>
<dbReference type="InterPro" id="IPR005064">
    <property type="entry name" value="BUG"/>
</dbReference>
<evidence type="ECO:0000313" key="3">
    <source>
        <dbReference type="Proteomes" id="UP000295063"/>
    </source>
</evidence>
<dbReference type="PIRSF" id="PIRSF017082">
    <property type="entry name" value="YflP"/>
    <property type="match status" value="1"/>
</dbReference>
<evidence type="ECO:0000256" key="1">
    <source>
        <dbReference type="ARBA" id="ARBA00006987"/>
    </source>
</evidence>
<dbReference type="PANTHER" id="PTHR42928:SF5">
    <property type="entry name" value="BLR1237 PROTEIN"/>
    <property type="match status" value="1"/>
</dbReference>
<dbReference type="PROSITE" id="PS51257">
    <property type="entry name" value="PROKAR_LIPOPROTEIN"/>
    <property type="match status" value="1"/>
</dbReference>
<dbReference type="Pfam" id="PF03401">
    <property type="entry name" value="TctC"/>
    <property type="match status" value="1"/>
</dbReference>
<dbReference type="CDD" id="cd07012">
    <property type="entry name" value="PBP2_Bug_TTT"/>
    <property type="match status" value="1"/>
</dbReference>
<reference evidence="2 3" key="1">
    <citation type="submission" date="2019-03" db="EMBL/GenBank/DDBJ databases">
        <title>Genomic Encyclopedia of Type Strains, Phase IV (KMG-IV): sequencing the most valuable type-strain genomes for metagenomic binning, comparative biology and taxonomic classification.</title>
        <authorList>
            <person name="Goeker M."/>
        </authorList>
    </citation>
    <scope>NUCLEOTIDE SEQUENCE [LARGE SCALE GENOMIC DNA]</scope>
    <source>
        <strain evidence="2 3">DSM 15969</strain>
    </source>
</reference>
<gene>
    <name evidence="2" type="ORF">EV210_107242</name>
</gene>
<accession>A0A4R1PWY3</accession>
<keyword evidence="3" id="KW-1185">Reference proteome</keyword>
<dbReference type="EMBL" id="SLUI01000007">
    <property type="protein sequence ID" value="TCL36977.1"/>
    <property type="molecule type" value="Genomic_DNA"/>
</dbReference>
<protein>
    <submittedName>
        <fullName evidence="2">Tripartite-type tricarboxylate transporter receptor subunit TctC</fullName>
    </submittedName>
</protein>